<dbReference type="InterPro" id="IPR025889">
    <property type="entry name" value="GSP17M-like_dom"/>
</dbReference>
<feature type="region of interest" description="Disordered" evidence="2">
    <location>
        <begin position="547"/>
        <end position="566"/>
    </location>
</feature>
<feature type="compositionally biased region" description="Polar residues" evidence="2">
    <location>
        <begin position="336"/>
        <end position="348"/>
    </location>
</feature>
<gene>
    <name evidence="5" type="ORF">JJQ58_10485</name>
</gene>
<accession>A0ABS5MQH9</accession>
<dbReference type="RefSeq" id="WP_119634669.1">
    <property type="nucleotide sequence ID" value="NZ_JAAQPD010000009.1"/>
</dbReference>
<proteinExistence type="inferred from homology"/>
<evidence type="ECO:0000256" key="1">
    <source>
        <dbReference type="ARBA" id="ARBA00008128"/>
    </source>
</evidence>
<feature type="region of interest" description="Disordered" evidence="2">
    <location>
        <begin position="104"/>
        <end position="496"/>
    </location>
</feature>
<protein>
    <submittedName>
        <fullName evidence="5">DUF2382 domain-containing protein</fullName>
    </submittedName>
</protein>
<feature type="compositionally biased region" description="Basic and acidic residues" evidence="2">
    <location>
        <begin position="557"/>
        <end position="566"/>
    </location>
</feature>
<dbReference type="Proteomes" id="UP000681586">
    <property type="component" value="Unassembled WGS sequence"/>
</dbReference>
<keyword evidence="6" id="KW-1185">Reference proteome</keyword>
<evidence type="ECO:0000313" key="6">
    <source>
        <dbReference type="Proteomes" id="UP000681586"/>
    </source>
</evidence>
<feature type="compositionally biased region" description="Basic and acidic residues" evidence="2">
    <location>
        <begin position="165"/>
        <end position="196"/>
    </location>
</feature>
<dbReference type="InterPro" id="IPR019060">
    <property type="entry name" value="DUF2382"/>
</dbReference>
<dbReference type="InterPro" id="IPR052967">
    <property type="entry name" value="Stress_Response_Assoc"/>
</dbReference>
<evidence type="ECO:0000256" key="2">
    <source>
        <dbReference type="SAM" id="MobiDB-lite"/>
    </source>
</evidence>
<dbReference type="PANTHER" id="PTHR38463:SF1">
    <property type="entry name" value="STRESS RESPONSE PROTEIN YSNF"/>
    <property type="match status" value="1"/>
</dbReference>
<comment type="similarity">
    <text evidence="1">Belongs to the UPF0355 family.</text>
</comment>
<reference evidence="5 6" key="1">
    <citation type="submission" date="2021-05" db="EMBL/GenBank/DDBJ databases">
        <title>Staphylococcus fleurettii isolated from lake water in First Nation community in Manitoba, Canada.</title>
        <authorList>
            <person name="Bashar S."/>
            <person name="Murdock A."/>
            <person name="Patidar R."/>
            <person name="Golding G."/>
            <person name="Farenhorst A."/>
            <person name="Kumar A."/>
        </authorList>
    </citation>
    <scope>NUCLEOTIDE SEQUENCE [LARGE SCALE GENOMIC DNA]</scope>
    <source>
        <strain evidence="5 6">SF002</strain>
    </source>
</reference>
<feature type="compositionally biased region" description="Polar residues" evidence="2">
    <location>
        <begin position="455"/>
        <end position="485"/>
    </location>
</feature>
<evidence type="ECO:0000259" key="3">
    <source>
        <dbReference type="Pfam" id="PF09557"/>
    </source>
</evidence>
<feature type="compositionally biased region" description="Polar residues" evidence="2">
    <location>
        <begin position="605"/>
        <end position="614"/>
    </location>
</feature>
<feature type="compositionally biased region" description="Basic and acidic residues" evidence="2">
    <location>
        <begin position="274"/>
        <end position="286"/>
    </location>
</feature>
<dbReference type="PANTHER" id="PTHR38463">
    <property type="entry name" value="STRESS RESPONSE PROTEIN YSNF"/>
    <property type="match status" value="1"/>
</dbReference>
<feature type="compositionally biased region" description="Basic and acidic residues" evidence="2">
    <location>
        <begin position="586"/>
        <end position="602"/>
    </location>
</feature>
<name>A0ABS5MQH9_9STAP</name>
<dbReference type="EMBL" id="JAGXBM010000018">
    <property type="protein sequence ID" value="MBS3697892.1"/>
    <property type="molecule type" value="Genomic_DNA"/>
</dbReference>
<evidence type="ECO:0000313" key="5">
    <source>
        <dbReference type="EMBL" id="MBS3697892.1"/>
    </source>
</evidence>
<feature type="region of interest" description="Disordered" evidence="2">
    <location>
        <begin position="586"/>
        <end position="614"/>
    </location>
</feature>
<evidence type="ECO:0000259" key="4">
    <source>
        <dbReference type="Pfam" id="PF11181"/>
    </source>
</evidence>
<feature type="compositionally biased region" description="Basic and acidic residues" evidence="2">
    <location>
        <begin position="378"/>
        <end position="430"/>
    </location>
</feature>
<organism evidence="5 6">
    <name type="scientific">Mammaliicoccus fleurettii</name>
    <dbReference type="NCBI Taxonomy" id="150056"/>
    <lineage>
        <taxon>Bacteria</taxon>
        <taxon>Bacillati</taxon>
        <taxon>Bacillota</taxon>
        <taxon>Bacilli</taxon>
        <taxon>Bacillales</taxon>
        <taxon>Staphylococcaceae</taxon>
        <taxon>Mammaliicoccus</taxon>
    </lineage>
</organism>
<feature type="compositionally biased region" description="Basic and acidic residues" evidence="2">
    <location>
        <begin position="205"/>
        <end position="217"/>
    </location>
</feature>
<feature type="domain" description="General stress protein 17M-like" evidence="4">
    <location>
        <begin position="4"/>
        <end position="95"/>
    </location>
</feature>
<comment type="caution">
    <text evidence="5">The sequence shown here is derived from an EMBL/GenBank/DDBJ whole genome shotgun (WGS) entry which is preliminary data.</text>
</comment>
<feature type="compositionally biased region" description="Basic and acidic residues" evidence="2">
    <location>
        <begin position="107"/>
        <end position="118"/>
    </location>
</feature>
<dbReference type="Pfam" id="PF11181">
    <property type="entry name" value="YflT"/>
    <property type="match status" value="1"/>
</dbReference>
<sequence>MGKIEKFNNESDLLQRIDELKQEGAGESDLQVISEDKLEDNSLDYTDVKVKSSRGSFSDKITALFSGESSEERVLSSLHVPEEKLDEYKADLNNGKILLYIDNDNLDDSKNYDSEHPKGSQSGNEHYDNTKPFSNEGNEESGVSKGTAAGAGVGAGAAAASSSKNDNDTSHDQNEFGNTDKENEFNQNDDVSRSENSRNQNEFGNADKENEFNRSDDVSNNDVSRNSNEDNDTNGVSKGTVAGAGLGAGAAGAAAASSSKNDNDTSQNQNEFGNAERENEFNRNDDVSNNDLTHNTTEKTDSPSFDNEAETDRSTDTNRYGNSIDKEEVAHDDVDNSNFADNNDDTSTSANLAGASGLGAAGYANKQSDEQETQVNDEDNRKVYSSDNERDLEALNNREKTNTTYRETDNVKDQRDLSRNDDSSFSRVHDDDVEAERSTLNYDKPNESVEPPASNVDTTRESNFSTSQNERDTNINASNQSFNDGTRNDKDEDSVQLHEERLNVDKENVETGEASVDKRVVEEQEEFDVPVEREEVTIERRPVNEKVDEDFNAQGDDSVRVPLHEERVNVDKENVVSEEIVIKKNKVQDTEHVSEKVRHEEADINNPTDDNNRR</sequence>
<feature type="compositionally biased region" description="Basic and acidic residues" evidence="2">
    <location>
        <begin position="324"/>
        <end position="334"/>
    </location>
</feature>
<dbReference type="Pfam" id="PF09557">
    <property type="entry name" value="DUF2382"/>
    <property type="match status" value="1"/>
</dbReference>
<feature type="compositionally biased region" description="Polar residues" evidence="2">
    <location>
        <begin position="257"/>
        <end position="272"/>
    </location>
</feature>
<feature type="domain" description="DUF2382" evidence="3">
    <location>
        <begin position="496"/>
        <end position="604"/>
    </location>
</feature>
<feature type="compositionally biased region" description="Basic and acidic residues" evidence="2">
    <location>
        <begin position="486"/>
        <end position="496"/>
    </location>
</feature>
<dbReference type="NCBIfam" id="TIGR02271">
    <property type="entry name" value="YsnF/AvaK domain"/>
    <property type="match status" value="1"/>
</dbReference>